<keyword evidence="2" id="KW-1185">Reference proteome</keyword>
<dbReference type="Proteomes" id="UP000321424">
    <property type="component" value="Unassembled WGS sequence"/>
</dbReference>
<organism evidence="1 2">
    <name type="scientific">Nocardia ninae NBRC 108245</name>
    <dbReference type="NCBI Taxonomy" id="1210091"/>
    <lineage>
        <taxon>Bacteria</taxon>
        <taxon>Bacillati</taxon>
        <taxon>Actinomycetota</taxon>
        <taxon>Actinomycetes</taxon>
        <taxon>Mycobacteriales</taxon>
        <taxon>Nocardiaceae</taxon>
        <taxon>Nocardia</taxon>
    </lineage>
</organism>
<protein>
    <submittedName>
        <fullName evidence="1">Uncharacterized protein</fullName>
    </submittedName>
</protein>
<evidence type="ECO:0000313" key="1">
    <source>
        <dbReference type="EMBL" id="GEM38467.1"/>
    </source>
</evidence>
<reference evidence="1 2" key="1">
    <citation type="submission" date="2019-07" db="EMBL/GenBank/DDBJ databases">
        <title>Whole genome shotgun sequence of Nocardia ninae NBRC 108245.</title>
        <authorList>
            <person name="Hosoyama A."/>
            <person name="Uohara A."/>
            <person name="Ohji S."/>
            <person name="Ichikawa N."/>
        </authorList>
    </citation>
    <scope>NUCLEOTIDE SEQUENCE [LARGE SCALE GENOMIC DNA]</scope>
    <source>
        <strain evidence="1 2">NBRC 108245</strain>
    </source>
</reference>
<accession>A0A511ME97</accession>
<dbReference type="EMBL" id="BJXA01000016">
    <property type="protein sequence ID" value="GEM38467.1"/>
    <property type="molecule type" value="Genomic_DNA"/>
</dbReference>
<gene>
    <name evidence="1" type="ORF">NN4_29860</name>
</gene>
<comment type="caution">
    <text evidence="1">The sequence shown here is derived from an EMBL/GenBank/DDBJ whole genome shotgun (WGS) entry which is preliminary data.</text>
</comment>
<sequence length="164" mass="18541">MRRDHSTQWRDIRLAAYTGYLAAFREYVAYVQRPGANVTVVPRPVRPHDPMPVFDEAGAVYKERLEAAKTTLRLVSGQPRVVRSSNLMVRCARQLAAERAEHAVETIPAHTFEQLWSAEREFVLAARAELGLPHDFEIGDRPTRRPGSNADELSPLAVWIQAPE</sequence>
<name>A0A511ME97_9NOCA</name>
<evidence type="ECO:0000313" key="2">
    <source>
        <dbReference type="Proteomes" id="UP000321424"/>
    </source>
</evidence>
<proteinExistence type="predicted"/>
<dbReference type="AlphaFoldDB" id="A0A511ME97"/>